<gene>
    <name evidence="1" type="ORF">M513_01235</name>
    <name evidence="2" type="ORF">M514_01235</name>
</gene>
<organism evidence="2">
    <name type="scientific">Trichuris suis</name>
    <name type="common">pig whipworm</name>
    <dbReference type="NCBI Taxonomy" id="68888"/>
    <lineage>
        <taxon>Eukaryota</taxon>
        <taxon>Metazoa</taxon>
        <taxon>Ecdysozoa</taxon>
        <taxon>Nematoda</taxon>
        <taxon>Enoplea</taxon>
        <taxon>Dorylaimia</taxon>
        <taxon>Trichinellida</taxon>
        <taxon>Trichuridae</taxon>
        <taxon>Trichuris</taxon>
    </lineage>
</organism>
<dbReference type="EMBL" id="KL367485">
    <property type="protein sequence ID" value="KFD70812.1"/>
    <property type="molecule type" value="Genomic_DNA"/>
</dbReference>
<dbReference type="AlphaFoldDB" id="A0A085NMW6"/>
<name>A0A085NMW6_9BILA</name>
<reference evidence="2 3" key="1">
    <citation type="journal article" date="2014" name="Nat. Genet.">
        <title>Genome and transcriptome of the porcine whipworm Trichuris suis.</title>
        <authorList>
            <person name="Jex A.R."/>
            <person name="Nejsum P."/>
            <person name="Schwarz E.M."/>
            <person name="Hu L."/>
            <person name="Young N.D."/>
            <person name="Hall R.S."/>
            <person name="Korhonen P.K."/>
            <person name="Liao S."/>
            <person name="Thamsborg S."/>
            <person name="Xia J."/>
            <person name="Xu P."/>
            <person name="Wang S."/>
            <person name="Scheerlinck J.P."/>
            <person name="Hofmann A."/>
            <person name="Sternberg P.W."/>
            <person name="Wang J."/>
            <person name="Gasser R.B."/>
        </authorList>
    </citation>
    <scope>NUCLEOTIDE SEQUENCE [LARGE SCALE GENOMIC DNA]</scope>
    <source>
        <strain evidence="2">DCEP-RM93F</strain>
        <strain evidence="1">DCEP-RM93M</strain>
    </source>
</reference>
<dbReference type="Proteomes" id="UP000030758">
    <property type="component" value="Unassembled WGS sequence"/>
</dbReference>
<dbReference type="Proteomes" id="UP000030764">
    <property type="component" value="Unassembled WGS sequence"/>
</dbReference>
<protein>
    <submittedName>
        <fullName evidence="2">Uncharacterized protein</fullName>
    </submittedName>
</protein>
<dbReference type="EMBL" id="KL363186">
    <property type="protein sequence ID" value="KFD58002.1"/>
    <property type="molecule type" value="Genomic_DNA"/>
</dbReference>
<sequence length="81" mass="9373">MDTNSTKSGFDELQTPLWVHNCMKSILCLRAAKRSLFLSMLLSDQVRCESYVDKNEPLLTTEKSTVPDFQLRKIKEAHPTW</sequence>
<evidence type="ECO:0000313" key="2">
    <source>
        <dbReference type="EMBL" id="KFD70812.1"/>
    </source>
</evidence>
<evidence type="ECO:0000313" key="1">
    <source>
        <dbReference type="EMBL" id="KFD58002.1"/>
    </source>
</evidence>
<accession>A0A085NMW6</accession>
<evidence type="ECO:0000313" key="3">
    <source>
        <dbReference type="Proteomes" id="UP000030764"/>
    </source>
</evidence>
<proteinExistence type="predicted"/>
<keyword evidence="3" id="KW-1185">Reference proteome</keyword>